<dbReference type="Proteomes" id="UP000001514">
    <property type="component" value="Unassembled WGS sequence"/>
</dbReference>
<organism evidence="4">
    <name type="scientific">Selaginella moellendorffii</name>
    <name type="common">Spikemoss</name>
    <dbReference type="NCBI Taxonomy" id="88036"/>
    <lineage>
        <taxon>Eukaryota</taxon>
        <taxon>Viridiplantae</taxon>
        <taxon>Streptophyta</taxon>
        <taxon>Embryophyta</taxon>
        <taxon>Tracheophyta</taxon>
        <taxon>Lycopodiopsida</taxon>
        <taxon>Selaginellales</taxon>
        <taxon>Selaginellaceae</taxon>
        <taxon>Selaginella</taxon>
    </lineage>
</organism>
<evidence type="ECO:0000256" key="1">
    <source>
        <dbReference type="ARBA" id="ARBA00022737"/>
    </source>
</evidence>
<keyword evidence="1" id="KW-0677">Repeat</keyword>
<dbReference type="InterPro" id="IPR002885">
    <property type="entry name" value="PPR_rpt"/>
</dbReference>
<dbReference type="OMA" id="MVASGHK"/>
<name>D8QUS7_SELML</name>
<dbReference type="eggNOG" id="KOG4197">
    <property type="taxonomic scope" value="Eukaryota"/>
</dbReference>
<evidence type="ECO:0000256" key="2">
    <source>
        <dbReference type="PROSITE-ProRule" id="PRU00708"/>
    </source>
</evidence>
<accession>D8QUS7</accession>
<dbReference type="PANTHER" id="PTHR47934">
    <property type="entry name" value="PENTATRICOPEPTIDE REPEAT-CONTAINING PROTEIN PET309, MITOCHONDRIAL"/>
    <property type="match status" value="1"/>
</dbReference>
<evidence type="ECO:0008006" key="5">
    <source>
        <dbReference type="Google" id="ProtNLM"/>
    </source>
</evidence>
<reference evidence="3 4" key="1">
    <citation type="journal article" date="2011" name="Science">
        <title>The Selaginella genome identifies genetic changes associated with the evolution of vascular plants.</title>
        <authorList>
            <person name="Banks J.A."/>
            <person name="Nishiyama T."/>
            <person name="Hasebe M."/>
            <person name="Bowman J.L."/>
            <person name="Gribskov M."/>
            <person name="dePamphilis C."/>
            <person name="Albert V.A."/>
            <person name="Aono N."/>
            <person name="Aoyama T."/>
            <person name="Ambrose B.A."/>
            <person name="Ashton N.W."/>
            <person name="Axtell M.J."/>
            <person name="Barker E."/>
            <person name="Barker M.S."/>
            <person name="Bennetzen J.L."/>
            <person name="Bonawitz N.D."/>
            <person name="Chapple C."/>
            <person name="Cheng C."/>
            <person name="Correa L.G."/>
            <person name="Dacre M."/>
            <person name="DeBarry J."/>
            <person name="Dreyer I."/>
            <person name="Elias M."/>
            <person name="Engstrom E.M."/>
            <person name="Estelle M."/>
            <person name="Feng L."/>
            <person name="Finet C."/>
            <person name="Floyd S.K."/>
            <person name="Frommer W.B."/>
            <person name="Fujita T."/>
            <person name="Gramzow L."/>
            <person name="Gutensohn M."/>
            <person name="Harholt J."/>
            <person name="Hattori M."/>
            <person name="Heyl A."/>
            <person name="Hirai T."/>
            <person name="Hiwatashi Y."/>
            <person name="Ishikawa M."/>
            <person name="Iwata M."/>
            <person name="Karol K.G."/>
            <person name="Koehler B."/>
            <person name="Kolukisaoglu U."/>
            <person name="Kubo M."/>
            <person name="Kurata T."/>
            <person name="Lalonde S."/>
            <person name="Li K."/>
            <person name="Li Y."/>
            <person name="Litt A."/>
            <person name="Lyons E."/>
            <person name="Manning G."/>
            <person name="Maruyama T."/>
            <person name="Michael T.P."/>
            <person name="Mikami K."/>
            <person name="Miyazaki S."/>
            <person name="Morinaga S."/>
            <person name="Murata T."/>
            <person name="Mueller-Roeber B."/>
            <person name="Nelson D.R."/>
            <person name="Obara M."/>
            <person name="Oguri Y."/>
            <person name="Olmstead R.G."/>
            <person name="Onodera N."/>
            <person name="Petersen B.L."/>
            <person name="Pils B."/>
            <person name="Prigge M."/>
            <person name="Rensing S.A."/>
            <person name="Riano-Pachon D.M."/>
            <person name="Roberts A.W."/>
            <person name="Sato Y."/>
            <person name="Scheller H.V."/>
            <person name="Schulz B."/>
            <person name="Schulz C."/>
            <person name="Shakirov E.V."/>
            <person name="Shibagaki N."/>
            <person name="Shinohara N."/>
            <person name="Shippen D.E."/>
            <person name="Soerensen I."/>
            <person name="Sotooka R."/>
            <person name="Sugimoto N."/>
            <person name="Sugita M."/>
            <person name="Sumikawa N."/>
            <person name="Tanurdzic M."/>
            <person name="Theissen G."/>
            <person name="Ulvskov P."/>
            <person name="Wakazuki S."/>
            <person name="Weng J.K."/>
            <person name="Willats W.W."/>
            <person name="Wipf D."/>
            <person name="Wolf P.G."/>
            <person name="Yang L."/>
            <person name="Zimmer A.D."/>
            <person name="Zhu Q."/>
            <person name="Mitros T."/>
            <person name="Hellsten U."/>
            <person name="Loque D."/>
            <person name="Otillar R."/>
            <person name="Salamov A."/>
            <person name="Schmutz J."/>
            <person name="Shapiro H."/>
            <person name="Lindquist E."/>
            <person name="Lucas S."/>
            <person name="Rokhsar D."/>
            <person name="Grigoriev I.V."/>
        </authorList>
    </citation>
    <scope>NUCLEOTIDE SEQUENCE [LARGE SCALE GENOMIC DNA]</scope>
</reference>
<dbReference type="PROSITE" id="PS51375">
    <property type="entry name" value="PPR"/>
    <property type="match status" value="2"/>
</dbReference>
<dbReference type="KEGG" id="smo:SELMODRAFT_78295"/>
<dbReference type="EMBL" id="GL377567">
    <property type="protein sequence ID" value="EFJ35927.1"/>
    <property type="molecule type" value="Genomic_DNA"/>
</dbReference>
<dbReference type="Gramene" id="EFJ35927">
    <property type="protein sequence ID" value="EFJ35927"/>
    <property type="gene ID" value="SELMODRAFT_78295"/>
</dbReference>
<feature type="repeat" description="PPR" evidence="2">
    <location>
        <begin position="33"/>
        <end position="67"/>
    </location>
</feature>
<gene>
    <name evidence="3" type="ORF">SELMODRAFT_78295</name>
</gene>
<dbReference type="Pfam" id="PF13812">
    <property type="entry name" value="PPR_3"/>
    <property type="match status" value="1"/>
</dbReference>
<feature type="non-terminal residue" evidence="3">
    <location>
        <position position="128"/>
    </location>
</feature>
<evidence type="ECO:0000313" key="3">
    <source>
        <dbReference type="EMBL" id="EFJ35927.1"/>
    </source>
</evidence>
<evidence type="ECO:0000313" key="4">
    <source>
        <dbReference type="Proteomes" id="UP000001514"/>
    </source>
</evidence>
<dbReference type="InterPro" id="IPR011990">
    <property type="entry name" value="TPR-like_helical_dom_sf"/>
</dbReference>
<dbReference type="AlphaFoldDB" id="D8QUS7"/>
<proteinExistence type="predicted"/>
<dbReference type="HOGENOM" id="CLU_1965283_0_0_1"/>
<sequence>MFTLLFEVLSSTDKPEEMEWLLDQMPKWGIPMNALTYEILIAKVCRFGAAESAYEVFQEMKDVEHQPSVAAYASLVESLSKAGREDIAIQVLEEMETPSAEVYNPLVRNLVLAGKLGVALTQYKKMLE</sequence>
<keyword evidence="4" id="KW-1185">Reference proteome</keyword>
<dbReference type="InterPro" id="IPR051114">
    <property type="entry name" value="Mito_RNA_Proc_CCM1"/>
</dbReference>
<protein>
    <recommendedName>
        <fullName evidence="5">Pentacotripeptide-repeat region of PRORP domain-containing protein</fullName>
    </recommendedName>
</protein>
<dbReference type="Gene3D" id="1.25.40.10">
    <property type="entry name" value="Tetratricopeptide repeat domain"/>
    <property type="match status" value="2"/>
</dbReference>
<dbReference type="PANTHER" id="PTHR47934:SF6">
    <property type="entry name" value="MITOCHONDRIAL GROUP I INTRON SPLICING FACTOR CCM1-RELATED"/>
    <property type="match status" value="1"/>
</dbReference>
<feature type="repeat" description="PPR" evidence="2">
    <location>
        <begin position="68"/>
        <end position="102"/>
    </location>
</feature>
<dbReference type="InParanoid" id="D8QUS7"/>